<evidence type="ECO:0000313" key="7">
    <source>
        <dbReference type="Proteomes" id="UP000222542"/>
    </source>
</evidence>
<protein>
    <submittedName>
        <fullName evidence="6">Uncharacterized protein</fullName>
    </submittedName>
</protein>
<reference evidence="6 7" key="2">
    <citation type="journal article" date="2017" name="Genome Biol.">
        <title>New reference genome sequences of hot pepper reveal the massive evolution of plant disease-resistance genes by retroduplication.</title>
        <authorList>
            <person name="Kim S."/>
            <person name="Park J."/>
            <person name="Yeom S.I."/>
            <person name="Kim Y.M."/>
            <person name="Seo E."/>
            <person name="Kim K.T."/>
            <person name="Kim M.S."/>
            <person name="Lee J.M."/>
            <person name="Cheong K."/>
            <person name="Shin H.S."/>
            <person name="Kim S.B."/>
            <person name="Han K."/>
            <person name="Lee J."/>
            <person name="Park M."/>
            <person name="Lee H.A."/>
            <person name="Lee H.Y."/>
            <person name="Lee Y."/>
            <person name="Oh S."/>
            <person name="Lee J.H."/>
            <person name="Choi E."/>
            <person name="Choi E."/>
            <person name="Lee S.E."/>
            <person name="Jeon J."/>
            <person name="Kim H."/>
            <person name="Choi G."/>
            <person name="Song H."/>
            <person name="Lee J."/>
            <person name="Lee S.C."/>
            <person name="Kwon J.K."/>
            <person name="Lee H.Y."/>
            <person name="Koo N."/>
            <person name="Hong Y."/>
            <person name="Kim R.W."/>
            <person name="Kang W.H."/>
            <person name="Huh J.H."/>
            <person name="Kang B.C."/>
            <person name="Yang T.J."/>
            <person name="Lee Y.H."/>
            <person name="Bennetzen J.L."/>
            <person name="Choi D."/>
        </authorList>
    </citation>
    <scope>NUCLEOTIDE SEQUENCE [LARGE SCALE GENOMIC DNA]</scope>
    <source>
        <strain evidence="7">cv. CM334</strain>
    </source>
</reference>
<dbReference type="GO" id="GO:0003714">
    <property type="term" value="F:transcription corepressor activity"/>
    <property type="evidence" value="ECO:0007669"/>
    <property type="project" value="InterPro"/>
</dbReference>
<keyword evidence="7" id="KW-1185">Reference proteome</keyword>
<dbReference type="STRING" id="4072.A0A2G2Y9K6"/>
<sequence>MKSIQPLYLIERPKFQLLLVIFQGGQGTLVYGFSHAAFAFGYEEAGVNKSTIDRNQVPPGALVKFVQTGIQYLELETDLSNDDSYMDEDFQCLQPLDLITKKVDELQKMIEEKKEKLQKDKRRRKDKANADHERDHKREPTRGREKEKQQKEKQREWDRGRSETNKDKENRNEKEKPLR</sequence>
<feature type="compositionally biased region" description="Basic and acidic residues" evidence="5">
    <location>
        <begin position="127"/>
        <end position="179"/>
    </location>
</feature>
<evidence type="ECO:0000256" key="1">
    <source>
        <dbReference type="ARBA" id="ARBA00004123"/>
    </source>
</evidence>
<dbReference type="PANTHER" id="PTHR22846">
    <property type="entry name" value="WD40 REPEAT PROTEIN"/>
    <property type="match status" value="1"/>
</dbReference>
<feature type="region of interest" description="Disordered" evidence="5">
    <location>
        <begin position="114"/>
        <end position="179"/>
    </location>
</feature>
<evidence type="ECO:0000256" key="5">
    <source>
        <dbReference type="SAM" id="MobiDB-lite"/>
    </source>
</evidence>
<keyword evidence="3" id="KW-0677">Repeat</keyword>
<dbReference type="GO" id="GO:0005634">
    <property type="term" value="C:nucleus"/>
    <property type="evidence" value="ECO:0007669"/>
    <property type="project" value="UniProtKB-SubCell"/>
</dbReference>
<dbReference type="InterPro" id="IPR045183">
    <property type="entry name" value="Ebi-like"/>
</dbReference>
<dbReference type="EMBL" id="AYRZ02000012">
    <property type="protein sequence ID" value="PHT66428.1"/>
    <property type="molecule type" value="Genomic_DNA"/>
</dbReference>
<dbReference type="Gene3D" id="1.20.960.30">
    <property type="match status" value="1"/>
</dbReference>
<evidence type="ECO:0000313" key="6">
    <source>
        <dbReference type="EMBL" id="PHT66428.1"/>
    </source>
</evidence>
<dbReference type="PANTHER" id="PTHR22846:SF67">
    <property type="entry name" value="F-BOX-LIKE_WD REPEAT-CONTAINING PROTEIN TBL1XR1 ISOFORM X1"/>
    <property type="match status" value="1"/>
</dbReference>
<dbReference type="Proteomes" id="UP000222542">
    <property type="component" value="Unassembled WGS sequence"/>
</dbReference>
<gene>
    <name evidence="6" type="ORF">T459_30853</name>
</gene>
<dbReference type="Gramene" id="PHT66428">
    <property type="protein sequence ID" value="PHT66428"/>
    <property type="gene ID" value="T459_30853"/>
</dbReference>
<evidence type="ECO:0000256" key="3">
    <source>
        <dbReference type="ARBA" id="ARBA00022737"/>
    </source>
</evidence>
<keyword evidence="4" id="KW-0539">Nucleus</keyword>
<comment type="subcellular location">
    <subcellularLocation>
        <location evidence="1">Nucleus</location>
    </subcellularLocation>
</comment>
<reference evidence="6 7" key="1">
    <citation type="journal article" date="2014" name="Nat. Genet.">
        <title>Genome sequence of the hot pepper provides insights into the evolution of pungency in Capsicum species.</title>
        <authorList>
            <person name="Kim S."/>
            <person name="Park M."/>
            <person name="Yeom S.I."/>
            <person name="Kim Y.M."/>
            <person name="Lee J.M."/>
            <person name="Lee H.A."/>
            <person name="Seo E."/>
            <person name="Choi J."/>
            <person name="Cheong K."/>
            <person name="Kim K.T."/>
            <person name="Jung K."/>
            <person name="Lee G.W."/>
            <person name="Oh S.K."/>
            <person name="Bae C."/>
            <person name="Kim S.B."/>
            <person name="Lee H.Y."/>
            <person name="Kim S.Y."/>
            <person name="Kim M.S."/>
            <person name="Kang B.C."/>
            <person name="Jo Y.D."/>
            <person name="Yang H.B."/>
            <person name="Jeong H.J."/>
            <person name="Kang W.H."/>
            <person name="Kwon J.K."/>
            <person name="Shin C."/>
            <person name="Lim J.Y."/>
            <person name="Park J.H."/>
            <person name="Huh J.H."/>
            <person name="Kim J.S."/>
            <person name="Kim B.D."/>
            <person name="Cohen O."/>
            <person name="Paran I."/>
            <person name="Suh M.C."/>
            <person name="Lee S.B."/>
            <person name="Kim Y.K."/>
            <person name="Shin Y."/>
            <person name="Noh S.J."/>
            <person name="Park J."/>
            <person name="Seo Y.S."/>
            <person name="Kwon S.Y."/>
            <person name="Kim H.A."/>
            <person name="Park J.M."/>
            <person name="Kim H.J."/>
            <person name="Choi S.B."/>
            <person name="Bosland P.W."/>
            <person name="Reeves G."/>
            <person name="Jo S.H."/>
            <person name="Lee B.W."/>
            <person name="Cho H.T."/>
            <person name="Choi H.S."/>
            <person name="Lee M.S."/>
            <person name="Yu Y."/>
            <person name="Do Choi Y."/>
            <person name="Park B.S."/>
            <person name="van Deynze A."/>
            <person name="Ashrafi H."/>
            <person name="Hill T."/>
            <person name="Kim W.T."/>
            <person name="Pai H.S."/>
            <person name="Ahn H.K."/>
            <person name="Yeam I."/>
            <person name="Giovannoni J.J."/>
            <person name="Rose J.K."/>
            <person name="Sorensen I."/>
            <person name="Lee S.J."/>
            <person name="Kim R.W."/>
            <person name="Choi I.Y."/>
            <person name="Choi B.S."/>
            <person name="Lim J.S."/>
            <person name="Lee Y.H."/>
            <person name="Choi D."/>
        </authorList>
    </citation>
    <scope>NUCLEOTIDE SEQUENCE [LARGE SCALE GENOMIC DNA]</scope>
    <source>
        <strain evidence="7">cv. CM334</strain>
    </source>
</reference>
<comment type="caution">
    <text evidence="6">The sequence shown here is derived from an EMBL/GenBank/DDBJ whole genome shotgun (WGS) entry which is preliminary data.</text>
</comment>
<name>A0A2G2Y9K6_CAPAN</name>
<proteinExistence type="predicted"/>
<evidence type="ECO:0000256" key="2">
    <source>
        <dbReference type="ARBA" id="ARBA00022574"/>
    </source>
</evidence>
<dbReference type="AlphaFoldDB" id="A0A2G2Y9K6"/>
<accession>A0A2G2Y9K6</accession>
<keyword evidence="2" id="KW-0853">WD repeat</keyword>
<organism evidence="6 7">
    <name type="scientific">Capsicum annuum</name>
    <name type="common">Capsicum pepper</name>
    <dbReference type="NCBI Taxonomy" id="4072"/>
    <lineage>
        <taxon>Eukaryota</taxon>
        <taxon>Viridiplantae</taxon>
        <taxon>Streptophyta</taxon>
        <taxon>Embryophyta</taxon>
        <taxon>Tracheophyta</taxon>
        <taxon>Spermatophyta</taxon>
        <taxon>Magnoliopsida</taxon>
        <taxon>eudicotyledons</taxon>
        <taxon>Gunneridae</taxon>
        <taxon>Pentapetalae</taxon>
        <taxon>asterids</taxon>
        <taxon>lamiids</taxon>
        <taxon>Solanales</taxon>
        <taxon>Solanaceae</taxon>
        <taxon>Solanoideae</taxon>
        <taxon>Capsiceae</taxon>
        <taxon>Capsicum</taxon>
    </lineage>
</organism>
<evidence type="ECO:0000256" key="4">
    <source>
        <dbReference type="ARBA" id="ARBA00023242"/>
    </source>
</evidence>
<dbReference type="OMA" id="RERDMKM"/>